<organism evidence="5 6">
    <name type="scientific">Arachis hypogaea</name>
    <name type="common">Peanut</name>
    <dbReference type="NCBI Taxonomy" id="3818"/>
    <lineage>
        <taxon>Eukaryota</taxon>
        <taxon>Viridiplantae</taxon>
        <taxon>Streptophyta</taxon>
        <taxon>Embryophyta</taxon>
        <taxon>Tracheophyta</taxon>
        <taxon>Spermatophyta</taxon>
        <taxon>Magnoliopsida</taxon>
        <taxon>eudicotyledons</taxon>
        <taxon>Gunneridae</taxon>
        <taxon>Pentapetalae</taxon>
        <taxon>rosids</taxon>
        <taxon>fabids</taxon>
        <taxon>Fabales</taxon>
        <taxon>Fabaceae</taxon>
        <taxon>Papilionoideae</taxon>
        <taxon>50 kb inversion clade</taxon>
        <taxon>dalbergioids sensu lato</taxon>
        <taxon>Dalbergieae</taxon>
        <taxon>Pterocarpus clade</taxon>
        <taxon>Arachis</taxon>
    </lineage>
</organism>
<dbReference type="EMBL" id="SDMP01000007">
    <property type="protein sequence ID" value="RYR49029.1"/>
    <property type="molecule type" value="Genomic_DNA"/>
</dbReference>
<dbReference type="InterPro" id="IPR015424">
    <property type="entry name" value="PyrdxlP-dep_Trfase"/>
</dbReference>
<dbReference type="Pfam" id="PF00464">
    <property type="entry name" value="SHMT"/>
    <property type="match status" value="1"/>
</dbReference>
<evidence type="ECO:0000259" key="4">
    <source>
        <dbReference type="Pfam" id="PF00464"/>
    </source>
</evidence>
<comment type="catalytic activity">
    <reaction evidence="1">
        <text>(6R)-5,10-methylene-5,6,7,8-tetrahydrofolate + glycine + H2O = (6S)-5,6,7,8-tetrahydrofolate + L-serine</text>
        <dbReference type="Rhea" id="RHEA:15481"/>
        <dbReference type="ChEBI" id="CHEBI:15377"/>
        <dbReference type="ChEBI" id="CHEBI:15636"/>
        <dbReference type="ChEBI" id="CHEBI:33384"/>
        <dbReference type="ChEBI" id="CHEBI:57305"/>
        <dbReference type="ChEBI" id="CHEBI:57453"/>
        <dbReference type="EC" id="2.1.2.1"/>
    </reaction>
</comment>
<dbReference type="Proteomes" id="UP000289738">
    <property type="component" value="Chromosome A07"/>
</dbReference>
<name>A0A445CDP7_ARAHY</name>
<dbReference type="GO" id="GO:0035999">
    <property type="term" value="P:tetrahydrofolate interconversion"/>
    <property type="evidence" value="ECO:0007669"/>
    <property type="project" value="UniProtKB-UniPathway"/>
</dbReference>
<dbReference type="PANTHER" id="PTHR11680">
    <property type="entry name" value="SERINE HYDROXYMETHYLTRANSFERASE"/>
    <property type="match status" value="1"/>
</dbReference>
<protein>
    <recommendedName>
        <fullName evidence="4">Serine hydroxymethyltransferase-like domain-containing protein</fullName>
    </recommendedName>
</protein>
<feature type="domain" description="Serine hydroxymethyltransferase-like" evidence="4">
    <location>
        <begin position="3"/>
        <end position="44"/>
    </location>
</feature>
<dbReference type="UniPathway" id="UPA00193"/>
<dbReference type="AlphaFoldDB" id="A0A445CDP7"/>
<gene>
    <name evidence="5" type="ORF">Ahy_A07g035311</name>
</gene>
<evidence type="ECO:0000256" key="2">
    <source>
        <dbReference type="ARBA" id="ARBA00001933"/>
    </source>
</evidence>
<sequence length="147" mass="17055">MEEVIPLKNFTSVSVMEAVGSIMTNKYSEGYPGASYYGILTWLKHYARSVPWKRSGWIQRDERHKSKVSEAYNQKSSINVQGNSMVEVVLSEGRLFSWTWVWLGEFPWFLLYNLGYLQYALELDQDSEIPSPKELESRSFEANNRAV</sequence>
<evidence type="ECO:0000313" key="6">
    <source>
        <dbReference type="Proteomes" id="UP000289738"/>
    </source>
</evidence>
<keyword evidence="3" id="KW-0663">Pyridoxal phosphate</keyword>
<dbReference type="GO" id="GO:0019264">
    <property type="term" value="P:glycine biosynthetic process from serine"/>
    <property type="evidence" value="ECO:0007669"/>
    <property type="project" value="TreeGrafter"/>
</dbReference>
<dbReference type="InterPro" id="IPR015421">
    <property type="entry name" value="PyrdxlP-dep_Trfase_major"/>
</dbReference>
<dbReference type="InterPro" id="IPR049943">
    <property type="entry name" value="Ser_HO-MeTrfase-like"/>
</dbReference>
<reference evidence="5 6" key="1">
    <citation type="submission" date="2019-01" db="EMBL/GenBank/DDBJ databases">
        <title>Sequencing of cultivated peanut Arachis hypogaea provides insights into genome evolution and oil improvement.</title>
        <authorList>
            <person name="Chen X."/>
        </authorList>
    </citation>
    <scope>NUCLEOTIDE SEQUENCE [LARGE SCALE GENOMIC DNA]</scope>
    <source>
        <strain evidence="6">cv. Fuhuasheng</strain>
        <tissue evidence="5">Leaves</tissue>
    </source>
</reference>
<accession>A0A445CDP7</accession>
<dbReference type="PANTHER" id="PTHR11680:SF28">
    <property type="entry name" value="SERINE HYDROXYMETHYLTRANSFERASE, MITOCHONDRIAL"/>
    <property type="match status" value="1"/>
</dbReference>
<dbReference type="Gene3D" id="3.40.640.10">
    <property type="entry name" value="Type I PLP-dependent aspartate aminotransferase-like (Major domain)"/>
    <property type="match status" value="1"/>
</dbReference>
<comment type="caution">
    <text evidence="5">The sequence shown here is derived from an EMBL/GenBank/DDBJ whole genome shotgun (WGS) entry which is preliminary data.</text>
</comment>
<dbReference type="STRING" id="3818.A0A445CDP7"/>
<proteinExistence type="predicted"/>
<evidence type="ECO:0000313" key="5">
    <source>
        <dbReference type="EMBL" id="RYR49029.1"/>
    </source>
</evidence>
<dbReference type="GO" id="GO:0030170">
    <property type="term" value="F:pyridoxal phosphate binding"/>
    <property type="evidence" value="ECO:0007669"/>
    <property type="project" value="TreeGrafter"/>
</dbReference>
<dbReference type="GO" id="GO:0005739">
    <property type="term" value="C:mitochondrion"/>
    <property type="evidence" value="ECO:0007669"/>
    <property type="project" value="TreeGrafter"/>
</dbReference>
<keyword evidence="6" id="KW-1185">Reference proteome</keyword>
<dbReference type="SUPFAM" id="SSF53383">
    <property type="entry name" value="PLP-dependent transferases"/>
    <property type="match status" value="1"/>
</dbReference>
<evidence type="ECO:0000256" key="1">
    <source>
        <dbReference type="ARBA" id="ARBA00001528"/>
    </source>
</evidence>
<evidence type="ECO:0000256" key="3">
    <source>
        <dbReference type="ARBA" id="ARBA00022898"/>
    </source>
</evidence>
<dbReference type="GO" id="GO:0004372">
    <property type="term" value="F:glycine hydroxymethyltransferase activity"/>
    <property type="evidence" value="ECO:0007669"/>
    <property type="project" value="UniProtKB-EC"/>
</dbReference>
<comment type="cofactor">
    <cofactor evidence="2">
        <name>pyridoxal 5'-phosphate</name>
        <dbReference type="ChEBI" id="CHEBI:597326"/>
    </cofactor>
</comment>
<dbReference type="InterPro" id="IPR039429">
    <property type="entry name" value="SHMT-like_dom"/>
</dbReference>